<evidence type="ECO:0000256" key="1">
    <source>
        <dbReference type="ARBA" id="ARBA00022490"/>
    </source>
</evidence>
<dbReference type="InterPro" id="IPR001680">
    <property type="entry name" value="WD40_rpt"/>
</dbReference>
<evidence type="ECO:0000256" key="5">
    <source>
        <dbReference type="ARBA" id="ARBA00022917"/>
    </source>
</evidence>
<evidence type="ECO:0000256" key="2">
    <source>
        <dbReference type="ARBA" id="ARBA00022540"/>
    </source>
</evidence>
<keyword evidence="9" id="KW-1185">Reference proteome</keyword>
<dbReference type="InterPro" id="IPR015943">
    <property type="entry name" value="WD40/YVTN_repeat-like_dom_sf"/>
</dbReference>
<evidence type="ECO:0000256" key="3">
    <source>
        <dbReference type="ARBA" id="ARBA00022574"/>
    </source>
</evidence>
<dbReference type="PROSITE" id="PS50294">
    <property type="entry name" value="WD_REPEATS_REGION"/>
    <property type="match status" value="3"/>
</dbReference>
<feature type="repeat" description="WD" evidence="8">
    <location>
        <begin position="186"/>
        <end position="227"/>
    </location>
</feature>
<comment type="function">
    <text evidence="7">Component of the eukaryotic translation initiation factor 3 (eIF-3) complex, which is involved in protein synthesis of a specialized repertoire of mRNAs and, together with other initiation factors, stimulates binding of mRNA and methionyl-tRNAi to the 40S ribosome. The eIF-3 complex specifically targets and initiates translation of a subset of mRNAs involved in cell proliferation.</text>
</comment>
<accession>A0ABM0JVE7</accession>
<proteinExistence type="inferred from homology"/>
<dbReference type="Gene3D" id="2.130.10.10">
    <property type="entry name" value="YVTN repeat-like/Quinoprotein amine dehydrogenase"/>
    <property type="match status" value="1"/>
</dbReference>
<organism evidence="9 10">
    <name type="scientific">Aplysia californica</name>
    <name type="common">California sea hare</name>
    <dbReference type="NCBI Taxonomy" id="6500"/>
    <lineage>
        <taxon>Eukaryota</taxon>
        <taxon>Metazoa</taxon>
        <taxon>Spiralia</taxon>
        <taxon>Lophotrochozoa</taxon>
        <taxon>Mollusca</taxon>
        <taxon>Gastropoda</taxon>
        <taxon>Heterobranchia</taxon>
        <taxon>Euthyneura</taxon>
        <taxon>Tectipleura</taxon>
        <taxon>Aplysiida</taxon>
        <taxon>Aplysioidea</taxon>
        <taxon>Aplysiidae</taxon>
        <taxon>Aplysia</taxon>
    </lineage>
</organism>
<keyword evidence="2 7" id="KW-0396">Initiation factor</keyword>
<feature type="repeat" description="WD" evidence="8">
    <location>
        <begin position="6"/>
        <end position="47"/>
    </location>
</feature>
<dbReference type="Pfam" id="PF24805">
    <property type="entry name" value="EIF3I"/>
    <property type="match status" value="1"/>
</dbReference>
<evidence type="ECO:0000256" key="6">
    <source>
        <dbReference type="ARBA" id="ARBA00038394"/>
    </source>
</evidence>
<dbReference type="PROSITE" id="PS50082">
    <property type="entry name" value="WD_REPEATS_2"/>
    <property type="match status" value="4"/>
</dbReference>
<sequence>MKPIMLHGHERSITQIKYNREGDLIFSSAKDPQPNVWYSLNGERLGSFVGHNGAVWCIDCTWDSTKVLTGAADNTCKIWDCETGSQLNSLETRTAVRTNGFSYSGNLVMYSTDKTMGFPCEIHMFDIRDGSQIESGNPYLTIPIDTSMSKITSAIWGPGEDFILTGHENGEINQFDIKTGTRIKGCKDHTKQINDIQPYKDNSMFITASKDNTARLFDMETLEPLKMYKTERPINSAAISPLHDHVVMGGGQEAMQVTTTSTRVGKFDARFFHLVFEEEFGRVKGHFGPINSVAFHPDGKSYSSGGEDGYVRVHYFDPNYLDFSCEY</sequence>
<evidence type="ECO:0000313" key="9">
    <source>
        <dbReference type="Proteomes" id="UP000694888"/>
    </source>
</evidence>
<name>A0ABM0JVE7_APLCA</name>
<dbReference type="InterPro" id="IPR027525">
    <property type="entry name" value="eIF3i"/>
</dbReference>
<dbReference type="InterPro" id="IPR036322">
    <property type="entry name" value="WD40_repeat_dom_sf"/>
</dbReference>
<dbReference type="RefSeq" id="XP_005102454.1">
    <property type="nucleotide sequence ID" value="XM_005102397.3"/>
</dbReference>
<keyword evidence="1 7" id="KW-0963">Cytoplasm</keyword>
<evidence type="ECO:0000256" key="8">
    <source>
        <dbReference type="PROSITE-ProRule" id="PRU00221"/>
    </source>
</evidence>
<feature type="repeat" description="WD" evidence="8">
    <location>
        <begin position="48"/>
        <end position="89"/>
    </location>
</feature>
<dbReference type="GO" id="GO:0003743">
    <property type="term" value="F:translation initiation factor activity"/>
    <property type="evidence" value="ECO:0007669"/>
    <property type="project" value="UniProtKB-KW"/>
</dbReference>
<protein>
    <recommendedName>
        <fullName evidence="7">Eukaryotic translation initiation factor 3 subunit I</fullName>
        <shortName evidence="7">eIF3i</shortName>
    </recommendedName>
</protein>
<dbReference type="PANTHER" id="PTHR19877">
    <property type="entry name" value="EUKARYOTIC TRANSLATION INITIATION FACTOR 3 SUBUNIT I"/>
    <property type="match status" value="1"/>
</dbReference>
<evidence type="ECO:0000256" key="7">
    <source>
        <dbReference type="HAMAP-Rule" id="MF_03008"/>
    </source>
</evidence>
<comment type="similarity">
    <text evidence="7">Belongs to the eIF-3 subunit I family.</text>
</comment>
<dbReference type="SMART" id="SM00320">
    <property type="entry name" value="WD40"/>
    <property type="match status" value="6"/>
</dbReference>
<dbReference type="PANTHER" id="PTHR19877:SF1">
    <property type="entry name" value="EUKARYOTIC TRANSLATION INITIATION FACTOR 3 SUBUNIT I"/>
    <property type="match status" value="1"/>
</dbReference>
<evidence type="ECO:0000313" key="10">
    <source>
        <dbReference type="RefSeq" id="XP_005102454.1"/>
    </source>
</evidence>
<reference evidence="10" key="1">
    <citation type="submission" date="2025-08" db="UniProtKB">
        <authorList>
            <consortium name="RefSeq"/>
        </authorList>
    </citation>
    <scope>IDENTIFICATION</scope>
</reference>
<keyword evidence="5 7" id="KW-0648">Protein biosynthesis</keyword>
<keyword evidence="4" id="KW-0677">Repeat</keyword>
<dbReference type="SUPFAM" id="SSF50978">
    <property type="entry name" value="WD40 repeat-like"/>
    <property type="match status" value="1"/>
</dbReference>
<dbReference type="GeneID" id="101846366"/>
<keyword evidence="3 8" id="KW-0853">WD repeat</keyword>
<dbReference type="Proteomes" id="UP000694888">
    <property type="component" value="Unplaced"/>
</dbReference>
<comment type="subunit">
    <text evidence="7">Component of the eukaryotic translation initiation factor 3 (eIF-3) complex.</text>
</comment>
<dbReference type="HAMAP" id="MF_03008">
    <property type="entry name" value="eIF3i"/>
    <property type="match status" value="1"/>
</dbReference>
<evidence type="ECO:0000256" key="4">
    <source>
        <dbReference type="ARBA" id="ARBA00022737"/>
    </source>
</evidence>
<feature type="repeat" description="WD" evidence="8">
    <location>
        <begin position="283"/>
        <end position="313"/>
    </location>
</feature>
<comment type="similarity">
    <text evidence="6">Belongs to the WD repeat STRAP family.</text>
</comment>
<gene>
    <name evidence="10" type="primary">LOC101846366</name>
</gene>
<comment type="subcellular location">
    <subcellularLocation>
        <location evidence="7">Cytoplasm</location>
    </subcellularLocation>
</comment>